<dbReference type="VEuPathDB" id="FungiDB:CIHG_00617"/>
<protein>
    <submittedName>
        <fullName evidence="1">Uncharacterized protein</fullName>
    </submittedName>
</protein>
<dbReference type="EMBL" id="DS016981">
    <property type="protein sequence ID" value="KMU82834.1"/>
    <property type="molecule type" value="Genomic_DNA"/>
</dbReference>
<proteinExistence type="predicted"/>
<sequence>MSSKTEDKADNTSSATKEHMFLFKEYPRIKLGYRPTFPSIPVALKFLFVDLPRDPSDSIFVDMLDDNGSRPFGTASYLSSNRHKAQATFYTANDMRENYATSG</sequence>
<dbReference type="AlphaFoldDB" id="A0A0J8RFS5"/>
<accession>A0A0J8RFS5</accession>
<gene>
    <name evidence="1" type="ORF">CIHG_00617</name>
</gene>
<reference evidence="2" key="1">
    <citation type="journal article" date="2010" name="Genome Res.">
        <title>Population genomic sequencing of Coccidioides fungi reveals recent hybridization and transposon control.</title>
        <authorList>
            <person name="Neafsey D.E."/>
            <person name="Barker B.M."/>
            <person name="Sharpton T.J."/>
            <person name="Stajich J.E."/>
            <person name="Park D.J."/>
            <person name="Whiston E."/>
            <person name="Hung C.-Y."/>
            <person name="McMahan C."/>
            <person name="White J."/>
            <person name="Sykes S."/>
            <person name="Heiman D."/>
            <person name="Young S."/>
            <person name="Zeng Q."/>
            <person name="Abouelleil A."/>
            <person name="Aftuck L."/>
            <person name="Bessette D."/>
            <person name="Brown A."/>
            <person name="FitzGerald M."/>
            <person name="Lui A."/>
            <person name="Macdonald J.P."/>
            <person name="Priest M."/>
            <person name="Orbach M.J."/>
            <person name="Galgiani J.N."/>
            <person name="Kirkland T.N."/>
            <person name="Cole G.T."/>
            <person name="Birren B.W."/>
            <person name="Henn M.R."/>
            <person name="Taylor J.W."/>
            <person name="Rounsley S.D."/>
        </authorList>
    </citation>
    <scope>NUCLEOTIDE SEQUENCE [LARGE SCALE GENOMIC DNA]</scope>
    <source>
        <strain evidence="2">H538.4</strain>
    </source>
</reference>
<organism evidence="1 2">
    <name type="scientific">Coccidioides immitis H538.4</name>
    <dbReference type="NCBI Taxonomy" id="396776"/>
    <lineage>
        <taxon>Eukaryota</taxon>
        <taxon>Fungi</taxon>
        <taxon>Dikarya</taxon>
        <taxon>Ascomycota</taxon>
        <taxon>Pezizomycotina</taxon>
        <taxon>Eurotiomycetes</taxon>
        <taxon>Eurotiomycetidae</taxon>
        <taxon>Onygenales</taxon>
        <taxon>Onygenaceae</taxon>
        <taxon>Coccidioides</taxon>
    </lineage>
</organism>
<dbReference type="Proteomes" id="UP000054563">
    <property type="component" value="Unassembled WGS sequence"/>
</dbReference>
<evidence type="ECO:0000313" key="1">
    <source>
        <dbReference type="EMBL" id="KMU82834.1"/>
    </source>
</evidence>
<evidence type="ECO:0000313" key="2">
    <source>
        <dbReference type="Proteomes" id="UP000054563"/>
    </source>
</evidence>
<name>A0A0J8RFS5_COCIT</name>